<feature type="domain" description="NAD-dependent epimerase/dehydratase" evidence="1">
    <location>
        <begin position="4"/>
        <end position="223"/>
    </location>
</feature>
<dbReference type="RefSeq" id="WP_012257108.1">
    <property type="nucleotide sequence ID" value="NC_010175.1"/>
</dbReference>
<dbReference type="PANTHER" id="PTHR43245:SF52">
    <property type="entry name" value="NAD-DEPENDENT EPIMERASE_DEHYDRATASE"/>
    <property type="match status" value="1"/>
</dbReference>
<organism evidence="2 3">
    <name type="scientific">Chloroflexus aurantiacus (strain ATCC 29366 / DSM 635 / J-10-fl)</name>
    <dbReference type="NCBI Taxonomy" id="324602"/>
    <lineage>
        <taxon>Bacteria</taxon>
        <taxon>Bacillati</taxon>
        <taxon>Chloroflexota</taxon>
        <taxon>Chloroflexia</taxon>
        <taxon>Chloroflexales</taxon>
        <taxon>Chloroflexineae</taxon>
        <taxon>Chloroflexaceae</taxon>
        <taxon>Chloroflexus</taxon>
    </lineage>
</organism>
<reference evidence="3" key="1">
    <citation type="journal article" date="2011" name="BMC Genomics">
        <title>Complete genome sequence of the filamentous anoxygenic phototrophic bacterium Chloroflexus aurantiacus.</title>
        <authorList>
            <person name="Tang K.H."/>
            <person name="Barry K."/>
            <person name="Chertkov O."/>
            <person name="Dalin E."/>
            <person name="Han C.S."/>
            <person name="Hauser L.J."/>
            <person name="Honchak B.M."/>
            <person name="Karbach L.E."/>
            <person name="Land M.L."/>
            <person name="Lapidus A."/>
            <person name="Larimer F.W."/>
            <person name="Mikhailova N."/>
            <person name="Pitluck S."/>
            <person name="Pierson B.K."/>
            <person name="Blankenship R.E."/>
        </authorList>
    </citation>
    <scope>NUCLEOTIDE SEQUENCE [LARGE SCALE GENOMIC DNA]</scope>
    <source>
        <strain evidence="3">ATCC 29366 / DSM 635 / J-10-fl</strain>
    </source>
</reference>
<dbReference type="eggNOG" id="COG0451">
    <property type="taxonomic scope" value="Bacteria"/>
</dbReference>
<dbReference type="EMBL" id="CP000909">
    <property type="protein sequence ID" value="ABY34452.1"/>
    <property type="molecule type" value="Genomic_DNA"/>
</dbReference>
<evidence type="ECO:0000313" key="2">
    <source>
        <dbReference type="EMBL" id="ABY34452.1"/>
    </source>
</evidence>
<evidence type="ECO:0000313" key="3">
    <source>
        <dbReference type="Proteomes" id="UP000002008"/>
    </source>
</evidence>
<dbReference type="InterPro" id="IPR001509">
    <property type="entry name" value="Epimerase_deHydtase"/>
</dbReference>
<dbReference type="PATRIC" id="fig|324602.8.peg.1405"/>
<dbReference type="HOGENOM" id="CLU_007383_0_1_0"/>
<dbReference type="InterPro" id="IPR050177">
    <property type="entry name" value="Lipid_A_modif_metabolic_enz"/>
</dbReference>
<dbReference type="KEGG" id="cau:Caur_1223"/>
<dbReference type="AlphaFoldDB" id="A9WK01"/>
<accession>A9WK01</accession>
<evidence type="ECO:0000259" key="1">
    <source>
        <dbReference type="Pfam" id="PF01370"/>
    </source>
</evidence>
<name>A9WK01_CHLAA</name>
<dbReference type="InterPro" id="IPR036291">
    <property type="entry name" value="NAD(P)-bd_dom_sf"/>
</dbReference>
<keyword evidence="3" id="KW-1185">Reference proteome</keyword>
<dbReference type="Pfam" id="PF01370">
    <property type="entry name" value="Epimerase"/>
    <property type="match status" value="1"/>
</dbReference>
<dbReference type="Gene3D" id="3.40.50.720">
    <property type="entry name" value="NAD(P)-binding Rossmann-like Domain"/>
    <property type="match status" value="1"/>
</dbReference>
<proteinExistence type="predicted"/>
<dbReference type="Proteomes" id="UP000002008">
    <property type="component" value="Chromosome"/>
</dbReference>
<dbReference type="SUPFAM" id="SSF51735">
    <property type="entry name" value="NAD(P)-binding Rossmann-fold domains"/>
    <property type="match status" value="1"/>
</dbReference>
<protein>
    <submittedName>
        <fullName evidence="2">NAD-dependent epimerase/dehydratase</fullName>
    </submittedName>
</protein>
<sequence length="327" mass="36460">MKRVLINGAKGMLSAQAAQVLSQHHDVIVLGQQPPTAPIGKADWLVARLDRHQLLELLRHEQIDTVVHCDLLGFDEPLPDHETTVQHNVIGTMELLGACRAAGIRHVVLRSHGWIYGASPLNPLLISEERPIKTQHSRGLLRTLGEVEQVVADFASRHPQITVTVLRYAPLLDQDSPLMRYLRAPAPQMLFGFDPMIQLLHLTDAAQAVLAAVQQPIGGAFNLAPAQSMPLSQVIRRLGHQPVPVLGPLFDNQPPAGWPFDVDFLRYRCTIDPERACRLLGWSAHYDMATALDTLKPLSPEEERATAARALDEFFNRRRMHDERRAG</sequence>
<dbReference type="EnsemblBacteria" id="ABY34452">
    <property type="protein sequence ID" value="ABY34452"/>
    <property type="gene ID" value="Caur_1223"/>
</dbReference>
<dbReference type="InParanoid" id="A9WK01"/>
<gene>
    <name evidence="2" type="ordered locus">Caur_1223</name>
</gene>
<dbReference type="STRING" id="324602.Caur_1223"/>
<dbReference type="PANTHER" id="PTHR43245">
    <property type="entry name" value="BIFUNCTIONAL POLYMYXIN RESISTANCE PROTEIN ARNA"/>
    <property type="match status" value="1"/>
</dbReference>